<proteinExistence type="predicted"/>
<evidence type="ECO:0000313" key="2">
    <source>
        <dbReference type="Proteomes" id="UP001240678"/>
    </source>
</evidence>
<protein>
    <submittedName>
        <fullName evidence="1">Uncharacterized protein</fullName>
    </submittedName>
</protein>
<keyword evidence="2" id="KW-1185">Reference proteome</keyword>
<evidence type="ECO:0000313" key="1">
    <source>
        <dbReference type="EMBL" id="KAK1515220.1"/>
    </source>
</evidence>
<gene>
    <name evidence="1" type="ORF">CCOS01_13413</name>
</gene>
<dbReference type="GeneID" id="85345106"/>
<dbReference type="EMBL" id="MOOE01000017">
    <property type="protein sequence ID" value="KAK1515220.1"/>
    <property type="molecule type" value="Genomic_DNA"/>
</dbReference>
<organism evidence="1 2">
    <name type="scientific">Colletotrichum costaricense</name>
    <dbReference type="NCBI Taxonomy" id="1209916"/>
    <lineage>
        <taxon>Eukaryota</taxon>
        <taxon>Fungi</taxon>
        <taxon>Dikarya</taxon>
        <taxon>Ascomycota</taxon>
        <taxon>Pezizomycotina</taxon>
        <taxon>Sordariomycetes</taxon>
        <taxon>Hypocreomycetidae</taxon>
        <taxon>Glomerellales</taxon>
        <taxon>Glomerellaceae</taxon>
        <taxon>Colletotrichum</taxon>
        <taxon>Colletotrichum acutatum species complex</taxon>
    </lineage>
</organism>
<dbReference type="Proteomes" id="UP001240678">
    <property type="component" value="Unassembled WGS sequence"/>
</dbReference>
<dbReference type="AlphaFoldDB" id="A0AAI9YM39"/>
<reference evidence="1 2" key="1">
    <citation type="submission" date="2016-10" db="EMBL/GenBank/DDBJ databases">
        <title>The genome sequence of Colletotrichum fioriniae PJ7.</title>
        <authorList>
            <person name="Baroncelli R."/>
        </authorList>
    </citation>
    <scope>NUCLEOTIDE SEQUENCE [LARGE SCALE GENOMIC DNA]</scope>
    <source>
        <strain evidence="1 2">IMI 309622</strain>
    </source>
</reference>
<accession>A0AAI9YM39</accession>
<dbReference type="RefSeq" id="XP_060307987.1">
    <property type="nucleotide sequence ID" value="XM_060461559.1"/>
</dbReference>
<name>A0AAI9YM39_9PEZI</name>
<sequence>MDSGVREEERCLVDSAPCRQKPMILENRAPFIAQSTCDSPAFFTFKSDTAECIVNSMVIVKGAGILVQHLQGSVETRPGLPVDTVEMAGSVHVWSGGVES</sequence>
<comment type="caution">
    <text evidence="1">The sequence shown here is derived from an EMBL/GenBank/DDBJ whole genome shotgun (WGS) entry which is preliminary data.</text>
</comment>